<dbReference type="STRING" id="709986.Deima_1699"/>
<dbReference type="OrthoDB" id="69562at2"/>
<gene>
    <name evidence="2" type="ordered locus">Deima_1699</name>
</gene>
<dbReference type="HOGENOM" id="CLU_2092793_0_0_0"/>
<reference evidence="2 3" key="1">
    <citation type="journal article" date="2011" name="Stand. Genomic Sci.">
        <title>Complete genome sequence of Deinococcus maricopensis type strain (LB-34).</title>
        <authorList>
            <person name="Pukall R."/>
            <person name="Zeytun A."/>
            <person name="Lucas S."/>
            <person name="Lapidus A."/>
            <person name="Hammon N."/>
            <person name="Deshpande S."/>
            <person name="Nolan M."/>
            <person name="Cheng J.F."/>
            <person name="Pitluck S."/>
            <person name="Liolios K."/>
            <person name="Pagani I."/>
            <person name="Mikhailova N."/>
            <person name="Ivanova N."/>
            <person name="Mavromatis K."/>
            <person name="Pati A."/>
            <person name="Tapia R."/>
            <person name="Han C."/>
            <person name="Goodwin L."/>
            <person name="Chen A."/>
            <person name="Palaniappan K."/>
            <person name="Land M."/>
            <person name="Hauser L."/>
            <person name="Chang Y.J."/>
            <person name="Jeffries C.D."/>
            <person name="Brambilla E.M."/>
            <person name="Rohde M."/>
            <person name="Goker M."/>
            <person name="Detter J.C."/>
            <person name="Woyke T."/>
            <person name="Bristow J."/>
            <person name="Eisen J.A."/>
            <person name="Markowitz V."/>
            <person name="Hugenholtz P."/>
            <person name="Kyrpides N.C."/>
            <person name="Klenk H.P."/>
        </authorList>
    </citation>
    <scope>NUCLEOTIDE SEQUENCE [LARGE SCALE GENOMIC DNA]</scope>
    <source>
        <strain evidence="3">DSM 21211 / LMG 22137 / NRRL B-23946 / LB-34</strain>
    </source>
</reference>
<dbReference type="AlphaFoldDB" id="E8U8F9"/>
<evidence type="ECO:0000313" key="3">
    <source>
        <dbReference type="Proteomes" id="UP000008635"/>
    </source>
</evidence>
<dbReference type="Proteomes" id="UP000008635">
    <property type="component" value="Chromosome"/>
</dbReference>
<evidence type="ECO:0000256" key="1">
    <source>
        <dbReference type="SAM" id="SignalP"/>
    </source>
</evidence>
<keyword evidence="1" id="KW-0732">Signal</keyword>
<reference evidence="3" key="2">
    <citation type="submission" date="2011-01" db="EMBL/GenBank/DDBJ databases">
        <title>The complete genome of Deinococcus maricopensis DSM 21211.</title>
        <authorList>
            <consortium name="US DOE Joint Genome Institute (JGI-PGF)"/>
            <person name="Lucas S."/>
            <person name="Copeland A."/>
            <person name="Lapidus A."/>
            <person name="Goodwin L."/>
            <person name="Pitluck S."/>
            <person name="Kyrpides N."/>
            <person name="Mavromatis K."/>
            <person name="Pagani I."/>
            <person name="Ivanova N."/>
            <person name="Ovchinnikova G."/>
            <person name="Zeytun A."/>
            <person name="Detter J.C."/>
            <person name="Han C."/>
            <person name="Land M."/>
            <person name="Hauser L."/>
            <person name="Markowitz V."/>
            <person name="Cheng J.-F."/>
            <person name="Hugenholtz P."/>
            <person name="Woyke T."/>
            <person name="Wu D."/>
            <person name="Pukall R."/>
            <person name="Gehrich-Schroeter G."/>
            <person name="Brambilla E."/>
            <person name="Klenk H.-P."/>
            <person name="Eisen J.A."/>
        </authorList>
    </citation>
    <scope>NUCLEOTIDE SEQUENCE [LARGE SCALE GENOMIC DNA]</scope>
    <source>
        <strain evidence="3">DSM 21211 / LMG 22137 / NRRL B-23946 / LB-34</strain>
    </source>
</reference>
<feature type="signal peptide" evidence="1">
    <location>
        <begin position="1"/>
        <end position="23"/>
    </location>
</feature>
<sequence length="136" mass="14344" precursor="true">MAPLPARLLAVLASVLVASPALALPGLNGELRVKSGASPCLRVRVQVWEDATRTGDVYLNPQGAHTIKLGQGLPTFQVGHTYRVNAACLKATGAGKVMGLNFKADSRLLQVEFLPDGFSMRFLGAATCSYKTGTCN</sequence>
<dbReference type="EMBL" id="CP002454">
    <property type="protein sequence ID" value="ADV67348.1"/>
    <property type="molecule type" value="Genomic_DNA"/>
</dbReference>
<evidence type="ECO:0000313" key="2">
    <source>
        <dbReference type="EMBL" id="ADV67348.1"/>
    </source>
</evidence>
<dbReference type="RefSeq" id="WP_013556853.1">
    <property type="nucleotide sequence ID" value="NC_014958.1"/>
</dbReference>
<proteinExistence type="predicted"/>
<accession>E8U8F9</accession>
<organism evidence="2 3">
    <name type="scientific">Deinococcus maricopensis (strain DSM 21211 / LMG 22137 / NRRL B-23946 / LB-34)</name>
    <dbReference type="NCBI Taxonomy" id="709986"/>
    <lineage>
        <taxon>Bacteria</taxon>
        <taxon>Thermotogati</taxon>
        <taxon>Deinococcota</taxon>
        <taxon>Deinococci</taxon>
        <taxon>Deinococcales</taxon>
        <taxon>Deinococcaceae</taxon>
        <taxon>Deinococcus</taxon>
    </lineage>
</organism>
<dbReference type="KEGG" id="dmr:Deima_1699"/>
<feature type="chain" id="PRO_5003232454" evidence="1">
    <location>
        <begin position="24"/>
        <end position="136"/>
    </location>
</feature>
<name>E8U8F9_DEIML</name>
<keyword evidence="3" id="KW-1185">Reference proteome</keyword>
<protein>
    <submittedName>
        <fullName evidence="2">Uncharacterized protein</fullName>
    </submittedName>
</protein>